<dbReference type="InterPro" id="IPR007136">
    <property type="entry name" value="DUF347"/>
</dbReference>
<feature type="transmembrane region" description="Helical" evidence="1">
    <location>
        <begin position="150"/>
        <end position="169"/>
    </location>
</feature>
<sequence length="285" mass="30578">MRPTDRKPPMSLTRPHNRVTFNKVPEPTWAFWVIKVLATTVGETAADFLSTTLNLGLTNTTIVMGALLAVALVFQFRSRAYTPALYWVAVVLISVFGTLITDNLTDNLGISLVVTTIVFTIALAATFIVWYARERTLSIHQIDSTSREGFYWLAILFTFALGTVAGDLLAEQLNLGYLASVGVFAAAIGLVAVAHFVFKLNAIAAFWIAYVLTRPLGASLGDLLSQAKADGGLGLGTVGTSAIFLVAIVGLVIYLSVGERRTLRAATGAREARIGQTDTVGAHEE</sequence>
<accession>A0A6L9XXP9</accession>
<feature type="transmembrane region" description="Helical" evidence="1">
    <location>
        <begin position="107"/>
        <end position="130"/>
    </location>
</feature>
<feature type="transmembrane region" description="Helical" evidence="1">
    <location>
        <begin position="57"/>
        <end position="76"/>
    </location>
</feature>
<comment type="caution">
    <text evidence="2">The sequence shown here is derived from an EMBL/GenBank/DDBJ whole genome shotgun (WGS) entry which is preliminary data.</text>
</comment>
<keyword evidence="3" id="KW-1185">Reference proteome</keyword>
<organism evidence="2 3">
    <name type="scientific">Leifsonia tongyongensis</name>
    <dbReference type="NCBI Taxonomy" id="1268043"/>
    <lineage>
        <taxon>Bacteria</taxon>
        <taxon>Bacillati</taxon>
        <taxon>Actinomycetota</taxon>
        <taxon>Actinomycetes</taxon>
        <taxon>Micrococcales</taxon>
        <taxon>Microbacteriaceae</taxon>
        <taxon>Leifsonia</taxon>
    </lineage>
</organism>
<evidence type="ECO:0008006" key="4">
    <source>
        <dbReference type="Google" id="ProtNLM"/>
    </source>
</evidence>
<feature type="transmembrane region" description="Helical" evidence="1">
    <location>
        <begin position="175"/>
        <end position="197"/>
    </location>
</feature>
<feature type="transmembrane region" description="Helical" evidence="1">
    <location>
        <begin position="204"/>
        <end position="221"/>
    </location>
</feature>
<evidence type="ECO:0000313" key="3">
    <source>
        <dbReference type="Proteomes" id="UP000474967"/>
    </source>
</evidence>
<dbReference type="EMBL" id="JAAGWY010000001">
    <property type="protein sequence ID" value="NEN05778.1"/>
    <property type="molecule type" value="Genomic_DNA"/>
</dbReference>
<reference evidence="2 3" key="1">
    <citation type="journal article" date="2014" name="J. Microbiol.">
        <title>Diaminobutyricibacter tongyongensis gen. nov., sp. nov. and Homoserinibacter gongjuensis gen. nov., sp. nov. belong to the family Microbacteriaceae.</title>
        <authorList>
            <person name="Kim S.J."/>
            <person name="Ahn J.H."/>
            <person name="Weon H.Y."/>
            <person name="Hamada M."/>
            <person name="Suzuki K."/>
            <person name="Kwon S.W."/>
        </authorList>
    </citation>
    <scope>NUCLEOTIDE SEQUENCE [LARGE SCALE GENOMIC DNA]</scope>
    <source>
        <strain evidence="2 3">NBRC 108724</strain>
    </source>
</reference>
<dbReference type="Proteomes" id="UP000474967">
    <property type="component" value="Unassembled WGS sequence"/>
</dbReference>
<keyword evidence="1" id="KW-0472">Membrane</keyword>
<dbReference type="Pfam" id="PF03988">
    <property type="entry name" value="DUF347"/>
    <property type="match status" value="4"/>
</dbReference>
<proteinExistence type="predicted"/>
<gene>
    <name evidence="2" type="ORF">G3T36_07820</name>
</gene>
<keyword evidence="1" id="KW-1133">Transmembrane helix</keyword>
<dbReference type="AlphaFoldDB" id="A0A6L9XXP9"/>
<feature type="transmembrane region" description="Helical" evidence="1">
    <location>
        <begin position="83"/>
        <end position="101"/>
    </location>
</feature>
<feature type="transmembrane region" description="Helical" evidence="1">
    <location>
        <begin position="233"/>
        <end position="255"/>
    </location>
</feature>
<name>A0A6L9XXP9_9MICO</name>
<evidence type="ECO:0000256" key="1">
    <source>
        <dbReference type="SAM" id="Phobius"/>
    </source>
</evidence>
<evidence type="ECO:0000313" key="2">
    <source>
        <dbReference type="EMBL" id="NEN05778.1"/>
    </source>
</evidence>
<keyword evidence="1" id="KW-0812">Transmembrane</keyword>
<protein>
    <recommendedName>
        <fullName evidence="4">Membrane-anchored protein</fullName>
    </recommendedName>
</protein>